<sequence>MIDTDRTAPVTAVLDSLAEAWARGDADSYGAHFTEDATYVTFVGTRYQGRQDITDSHRSLFAKFLKGTRLAHEVLDVRFLGPDAAVLTSRGDTVKGNRPKALTKVQTYTLVRQDGRWLVAAFHNTQRKSLMERISFAFAPDTRPKAAR</sequence>
<protein>
    <submittedName>
        <fullName evidence="2">Uncharacterized protein (TIGR02246 family)</fullName>
    </submittedName>
</protein>
<comment type="caution">
    <text evidence="2">The sequence shown here is derived from an EMBL/GenBank/DDBJ whole genome shotgun (WGS) entry which is preliminary data.</text>
</comment>
<dbReference type="InterPro" id="IPR027843">
    <property type="entry name" value="DUF4440"/>
</dbReference>
<dbReference type="Gene3D" id="3.10.450.50">
    <property type="match status" value="1"/>
</dbReference>
<gene>
    <name evidence="2" type="ORF">FHX46_000880</name>
</gene>
<keyword evidence="3" id="KW-1185">Reference proteome</keyword>
<evidence type="ECO:0000259" key="1">
    <source>
        <dbReference type="Pfam" id="PF14534"/>
    </source>
</evidence>
<dbReference type="Proteomes" id="UP000754495">
    <property type="component" value="Unassembled WGS sequence"/>
</dbReference>
<feature type="domain" description="DUF4440" evidence="1">
    <location>
        <begin position="11"/>
        <end position="118"/>
    </location>
</feature>
<dbReference type="NCBIfam" id="TIGR02246">
    <property type="entry name" value="SgcJ/EcaC family oxidoreductase"/>
    <property type="match status" value="1"/>
</dbReference>
<evidence type="ECO:0000313" key="3">
    <source>
        <dbReference type="Proteomes" id="UP000754495"/>
    </source>
</evidence>
<organism evidence="2 3">
    <name type="scientific">Amycolatopsis viridis</name>
    <dbReference type="NCBI Taxonomy" id="185678"/>
    <lineage>
        <taxon>Bacteria</taxon>
        <taxon>Bacillati</taxon>
        <taxon>Actinomycetota</taxon>
        <taxon>Actinomycetes</taxon>
        <taxon>Pseudonocardiales</taxon>
        <taxon>Pseudonocardiaceae</taxon>
        <taxon>Amycolatopsis</taxon>
    </lineage>
</organism>
<dbReference type="RefSeq" id="WP_167110873.1">
    <property type="nucleotide sequence ID" value="NZ_JAANOU010000001.1"/>
</dbReference>
<dbReference type="EMBL" id="JAANOU010000001">
    <property type="protein sequence ID" value="NIH78350.1"/>
    <property type="molecule type" value="Genomic_DNA"/>
</dbReference>
<reference evidence="2 3" key="1">
    <citation type="submission" date="2020-03" db="EMBL/GenBank/DDBJ databases">
        <title>Sequencing the genomes of 1000 actinobacteria strains.</title>
        <authorList>
            <person name="Klenk H.-P."/>
        </authorList>
    </citation>
    <scope>NUCLEOTIDE SEQUENCE [LARGE SCALE GENOMIC DNA]</scope>
    <source>
        <strain evidence="2 3">DSM 45668</strain>
    </source>
</reference>
<evidence type="ECO:0000313" key="2">
    <source>
        <dbReference type="EMBL" id="NIH78350.1"/>
    </source>
</evidence>
<dbReference type="InterPro" id="IPR011944">
    <property type="entry name" value="Steroid_delta5-4_isomerase"/>
</dbReference>
<dbReference type="SUPFAM" id="SSF54427">
    <property type="entry name" value="NTF2-like"/>
    <property type="match status" value="1"/>
</dbReference>
<accession>A0ABX0SSL0</accession>
<dbReference type="Pfam" id="PF14534">
    <property type="entry name" value="DUF4440"/>
    <property type="match status" value="1"/>
</dbReference>
<name>A0ABX0SSL0_9PSEU</name>
<proteinExistence type="predicted"/>
<dbReference type="InterPro" id="IPR032710">
    <property type="entry name" value="NTF2-like_dom_sf"/>
</dbReference>